<dbReference type="EMBL" id="QZJZ01000054">
    <property type="protein sequence ID" value="RJP59171.1"/>
    <property type="molecule type" value="Genomic_DNA"/>
</dbReference>
<feature type="transmembrane region" description="Helical" evidence="1">
    <location>
        <begin position="57"/>
        <end position="75"/>
    </location>
</feature>
<evidence type="ECO:0008006" key="4">
    <source>
        <dbReference type="Google" id="ProtNLM"/>
    </source>
</evidence>
<dbReference type="AlphaFoldDB" id="A0A3A4RC92"/>
<keyword evidence="1" id="KW-1133">Transmembrane helix</keyword>
<feature type="transmembrane region" description="Helical" evidence="1">
    <location>
        <begin position="12"/>
        <end position="37"/>
    </location>
</feature>
<evidence type="ECO:0000313" key="2">
    <source>
        <dbReference type="EMBL" id="RJP59171.1"/>
    </source>
</evidence>
<feature type="transmembrane region" description="Helical" evidence="1">
    <location>
        <begin position="222"/>
        <end position="240"/>
    </location>
</feature>
<reference evidence="2 3" key="1">
    <citation type="journal article" date="2017" name="ISME J.">
        <title>Energy and carbon metabolisms in a deep terrestrial subsurface fluid microbial community.</title>
        <authorList>
            <person name="Momper L."/>
            <person name="Jungbluth S.P."/>
            <person name="Lee M.D."/>
            <person name="Amend J.P."/>
        </authorList>
    </citation>
    <scope>NUCLEOTIDE SEQUENCE [LARGE SCALE GENOMIC DNA]</scope>
    <source>
        <strain evidence="2">SURF_26</strain>
    </source>
</reference>
<keyword evidence="1" id="KW-0812">Transmembrane</keyword>
<dbReference type="Pfam" id="PF12730">
    <property type="entry name" value="ABC2_membrane_4"/>
    <property type="match status" value="1"/>
</dbReference>
<accession>A0A3A4RC92</accession>
<keyword evidence="1" id="KW-0472">Membrane</keyword>
<name>A0A3A4RC92_9BACT</name>
<sequence>MRTILVITLKELRSYFFSLTGYVIWSLFLLIEGFVFWFLLNAFSNPQNSFNEPISHFFFGTFYYWFLLLIIPPLLTMRSLAEEYKSGTIDLLSSAPITEAQIIMAKFFAAFIFFSFMWCSTLFYFYLIEPHTELDWMRIINGYLGTFLVSGLFISAGIFASSISTSQIVSAIIAFAFALLLFSFGFIEYFISSPIFSGVLKYCNIMDNTIRFGQGIFDTRPVIFFLSLTVLFLNMSVAVLDSRRWR</sequence>
<comment type="caution">
    <text evidence="2">The sequence shown here is derived from an EMBL/GenBank/DDBJ whole genome shotgun (WGS) entry which is preliminary data.</text>
</comment>
<evidence type="ECO:0000313" key="3">
    <source>
        <dbReference type="Proteomes" id="UP000266426"/>
    </source>
</evidence>
<feature type="transmembrane region" description="Helical" evidence="1">
    <location>
        <begin position="107"/>
        <end position="128"/>
    </location>
</feature>
<protein>
    <recommendedName>
        <fullName evidence="4">ABC transporter permease</fullName>
    </recommendedName>
</protein>
<proteinExistence type="predicted"/>
<dbReference type="Proteomes" id="UP000266426">
    <property type="component" value="Unassembled WGS sequence"/>
</dbReference>
<feature type="transmembrane region" description="Helical" evidence="1">
    <location>
        <begin position="168"/>
        <end position="191"/>
    </location>
</feature>
<organism evidence="2 3">
    <name type="scientific">Candidatus Auribacter fodinae</name>
    <dbReference type="NCBI Taxonomy" id="2093366"/>
    <lineage>
        <taxon>Bacteria</taxon>
        <taxon>Pseudomonadati</taxon>
        <taxon>Candidatus Auribacterota</taxon>
        <taxon>Candidatus Auribacteria</taxon>
        <taxon>Candidatus Auribacterales</taxon>
        <taxon>Candidatus Auribacteraceae</taxon>
        <taxon>Candidatus Auribacter</taxon>
    </lineage>
</organism>
<feature type="transmembrane region" description="Helical" evidence="1">
    <location>
        <begin position="140"/>
        <end position="161"/>
    </location>
</feature>
<evidence type="ECO:0000256" key="1">
    <source>
        <dbReference type="SAM" id="Phobius"/>
    </source>
</evidence>
<gene>
    <name evidence="2" type="ORF">C4541_06690</name>
</gene>